<protein>
    <submittedName>
        <fullName evidence="1">Uncharacterized protein</fullName>
    </submittedName>
</protein>
<sequence>MSESPDSRRRLKRTSSELVSSSNHGVSDSPTSSPIDYNLDSLAPRSQAQAAHELAFGLLPMINRLKGRISTLPLFPHQVPEYATYLGNQQPYSNKRAKISAERSPVTAHEPVLTDPEDRARFPSIFEFVPNYAPETSSLTNTVSEFNSGIDKLVKEQGFYESGKAMYRSILAADKEWPFSEAEDYDGLKSRAKQAQKQGCSLLYSGKPPIEGLLQLLESVILESKALEAFRLKESSYSEIYNLFKLFSLRLSDLKVQIEPYNPPSCILALIELFLSSVSFRLSSISELIVPMNAAFEDLSNEIGQITRTAITSWKHFSKLLPRAGLHESFPETWKSITESQELEDGEDSPLLTYPIPSDVAPCLPAVVFFAISIMKEFKA</sequence>
<dbReference type="Proteomes" id="UP001165960">
    <property type="component" value="Unassembled WGS sequence"/>
</dbReference>
<dbReference type="EMBL" id="QTSX02002148">
    <property type="protein sequence ID" value="KAJ9078448.1"/>
    <property type="molecule type" value="Genomic_DNA"/>
</dbReference>
<evidence type="ECO:0000313" key="2">
    <source>
        <dbReference type="Proteomes" id="UP001165960"/>
    </source>
</evidence>
<accession>A0ACC2TUU7</accession>
<organism evidence="1 2">
    <name type="scientific">Entomophthora muscae</name>
    <dbReference type="NCBI Taxonomy" id="34485"/>
    <lineage>
        <taxon>Eukaryota</taxon>
        <taxon>Fungi</taxon>
        <taxon>Fungi incertae sedis</taxon>
        <taxon>Zoopagomycota</taxon>
        <taxon>Entomophthoromycotina</taxon>
        <taxon>Entomophthoromycetes</taxon>
        <taxon>Entomophthorales</taxon>
        <taxon>Entomophthoraceae</taxon>
        <taxon>Entomophthora</taxon>
    </lineage>
</organism>
<comment type="caution">
    <text evidence="1">The sequence shown here is derived from an EMBL/GenBank/DDBJ whole genome shotgun (WGS) entry which is preliminary data.</text>
</comment>
<evidence type="ECO:0000313" key="1">
    <source>
        <dbReference type="EMBL" id="KAJ9078448.1"/>
    </source>
</evidence>
<name>A0ACC2TUU7_9FUNG</name>
<keyword evidence="2" id="KW-1185">Reference proteome</keyword>
<gene>
    <name evidence="1" type="ORF">DSO57_1006576</name>
</gene>
<reference evidence="1" key="1">
    <citation type="submission" date="2022-04" db="EMBL/GenBank/DDBJ databases">
        <title>Genome of the entomopathogenic fungus Entomophthora muscae.</title>
        <authorList>
            <person name="Elya C."/>
            <person name="Lovett B.R."/>
            <person name="Lee E."/>
            <person name="Macias A.M."/>
            <person name="Hajek A.E."/>
            <person name="De Bivort B.L."/>
            <person name="Kasson M.T."/>
            <person name="De Fine Licht H.H."/>
            <person name="Stajich J.E."/>
        </authorList>
    </citation>
    <scope>NUCLEOTIDE SEQUENCE</scope>
    <source>
        <strain evidence="1">Berkeley</strain>
    </source>
</reference>
<proteinExistence type="predicted"/>